<dbReference type="InterPro" id="IPR000089">
    <property type="entry name" value="Biotin_lipoyl"/>
</dbReference>
<dbReference type="InterPro" id="IPR034733">
    <property type="entry name" value="AcCoA_carboxyl_beta"/>
</dbReference>
<proteinExistence type="predicted"/>
<evidence type="ECO:0000259" key="1">
    <source>
        <dbReference type="PROSITE" id="PS50968"/>
    </source>
</evidence>
<dbReference type="CDD" id="cd06850">
    <property type="entry name" value="biotinyl_domain"/>
    <property type="match status" value="1"/>
</dbReference>
<reference evidence="5" key="1">
    <citation type="journal article" date="2019" name="Int. J. Syst. Evol. Microbiol.">
        <title>The Global Catalogue of Microorganisms (GCM) 10K type strain sequencing project: providing services to taxonomists for standard genome sequencing and annotation.</title>
        <authorList>
            <consortium name="The Broad Institute Genomics Platform"/>
            <consortium name="The Broad Institute Genome Sequencing Center for Infectious Disease"/>
            <person name="Wu L."/>
            <person name="Ma J."/>
        </authorList>
    </citation>
    <scope>NUCLEOTIDE SEQUENCE [LARGE SCALE GENOMIC DNA]</scope>
    <source>
        <strain evidence="5">JCM 6835</strain>
    </source>
</reference>
<evidence type="ECO:0008006" key="6">
    <source>
        <dbReference type="Google" id="ProtNLM"/>
    </source>
</evidence>
<evidence type="ECO:0000259" key="2">
    <source>
        <dbReference type="PROSITE" id="PS50980"/>
    </source>
</evidence>
<evidence type="ECO:0000313" key="5">
    <source>
        <dbReference type="Proteomes" id="UP001501666"/>
    </source>
</evidence>
<dbReference type="PANTHER" id="PTHR43842">
    <property type="entry name" value="PROPIONYL-COA CARBOXYLASE BETA CHAIN"/>
    <property type="match status" value="1"/>
</dbReference>
<dbReference type="SUPFAM" id="SSF52096">
    <property type="entry name" value="ClpP/crotonase"/>
    <property type="match status" value="2"/>
</dbReference>
<feature type="domain" description="Lipoyl-binding" evidence="1">
    <location>
        <begin position="1"/>
        <end position="69"/>
    </location>
</feature>
<dbReference type="EMBL" id="BAAATE010000005">
    <property type="protein sequence ID" value="GAA2656732.1"/>
    <property type="molecule type" value="Genomic_DNA"/>
</dbReference>
<accession>A0ABP6E2D4</accession>
<gene>
    <name evidence="4" type="ORF">GCM10010412_026930</name>
</gene>
<dbReference type="InterPro" id="IPR011763">
    <property type="entry name" value="COA_CT_C"/>
</dbReference>
<protein>
    <recommendedName>
        <fullName evidence="6">Biotin carboxylase</fullName>
    </recommendedName>
</protein>
<dbReference type="Proteomes" id="UP001501666">
    <property type="component" value="Unassembled WGS sequence"/>
</dbReference>
<dbReference type="Gene3D" id="2.40.50.100">
    <property type="match status" value="1"/>
</dbReference>
<dbReference type="RefSeq" id="WP_346146298.1">
    <property type="nucleotide sequence ID" value="NZ_BAAATE010000005.1"/>
</dbReference>
<keyword evidence="5" id="KW-1185">Reference proteome</keyword>
<evidence type="ECO:0000313" key="4">
    <source>
        <dbReference type="EMBL" id="GAA2656732.1"/>
    </source>
</evidence>
<dbReference type="InterPro" id="IPR011762">
    <property type="entry name" value="COA_CT_N"/>
</dbReference>
<dbReference type="PROSITE" id="PS50980">
    <property type="entry name" value="COA_CT_NTER"/>
    <property type="match status" value="1"/>
</dbReference>
<dbReference type="SUPFAM" id="SSF51230">
    <property type="entry name" value="Single hybrid motif"/>
    <property type="match status" value="1"/>
</dbReference>
<name>A0ABP6E2D4_9ACTN</name>
<dbReference type="PROSITE" id="PS50989">
    <property type="entry name" value="COA_CT_CTER"/>
    <property type="match status" value="1"/>
</dbReference>
<feature type="domain" description="CoA carboxyltransferase N-terminal" evidence="2">
    <location>
        <begin position="86"/>
        <end position="346"/>
    </location>
</feature>
<dbReference type="PANTHER" id="PTHR43842:SF2">
    <property type="entry name" value="PROPIONYL-COA CARBOXYLASE BETA CHAIN, MITOCHONDRIAL"/>
    <property type="match status" value="1"/>
</dbReference>
<comment type="caution">
    <text evidence="4">The sequence shown here is derived from an EMBL/GenBank/DDBJ whole genome shotgun (WGS) entry which is preliminary data.</text>
</comment>
<sequence>MSVLSPLRGTVVSVEVAQGDLVRQGAPIAIVESMKMEHVVEAPQAGIVGRVAVGPGDTVAEGALLVHLDPVPAAAEVVSEAAEIDLESVRPDLASVMERHAKGLDQARPEAVRRRHASGHRTARENIDDLCDSFVEYGPLAIAAQRQRRTLEDLIERTPADGLVCGLGEIDGVRCVVMSYDYTVLAGTQGYQNHRKTDRMLDLAHRRRLPVVLFAEGGGGRPGDTDTSVVSGLDVMSFHAMGRLSGRVPLVGIASGRCFAGNAALLGCCDVIIATRNSTIGMGGPAMIEGGGLGVHAPEEIGPIKVQTANGVVDLPVEDEAEAVAVARRYLSYFHGPAGEWACADQRLLRHVVPENRVRPYDVRQAVETLADTGSVLELRRAYGAGIVTALVRIEGRPMGLIANNPAHLGGAIDRDAAEKMARFLRLCDAHALPVVSLCDTPGFMVGPEAERTATVRHFSHLFVVGANLSVPLVTVVLRKGYGLGAQAMAGGSFKASMATVAWPTGEIGGMGLEGAVRLGYRKELEAAEDPDALFEQMVAAAYEHGKAVNAASVFELDDVIDPADTRRWITAALPAEVRRGGRPWI</sequence>
<feature type="domain" description="CoA carboxyltransferase C-terminal" evidence="3">
    <location>
        <begin position="340"/>
        <end position="580"/>
    </location>
</feature>
<dbReference type="Gene3D" id="3.90.226.10">
    <property type="entry name" value="2-enoyl-CoA Hydratase, Chain A, domain 1"/>
    <property type="match status" value="2"/>
</dbReference>
<dbReference type="Pfam" id="PF01039">
    <property type="entry name" value="Carboxyl_trans"/>
    <property type="match status" value="1"/>
</dbReference>
<dbReference type="InterPro" id="IPR051047">
    <property type="entry name" value="AccD/PCCB"/>
</dbReference>
<organism evidence="4 5">
    <name type="scientific">Nonomuraea recticatena</name>
    <dbReference type="NCBI Taxonomy" id="46178"/>
    <lineage>
        <taxon>Bacteria</taxon>
        <taxon>Bacillati</taxon>
        <taxon>Actinomycetota</taxon>
        <taxon>Actinomycetes</taxon>
        <taxon>Streptosporangiales</taxon>
        <taxon>Streptosporangiaceae</taxon>
        <taxon>Nonomuraea</taxon>
    </lineage>
</organism>
<dbReference type="PROSITE" id="PS50968">
    <property type="entry name" value="BIOTINYL_LIPOYL"/>
    <property type="match status" value="1"/>
</dbReference>
<dbReference type="InterPro" id="IPR029045">
    <property type="entry name" value="ClpP/crotonase-like_dom_sf"/>
</dbReference>
<evidence type="ECO:0000259" key="3">
    <source>
        <dbReference type="PROSITE" id="PS50989"/>
    </source>
</evidence>
<dbReference type="InterPro" id="IPR011053">
    <property type="entry name" value="Single_hybrid_motif"/>
</dbReference>
<dbReference type="Pfam" id="PF00364">
    <property type="entry name" value="Biotin_lipoyl"/>
    <property type="match status" value="1"/>
</dbReference>